<dbReference type="EMBL" id="JAYKXP010000022">
    <property type="protein sequence ID" value="KAK7046033.1"/>
    <property type="molecule type" value="Genomic_DNA"/>
</dbReference>
<reference evidence="3 4" key="1">
    <citation type="submission" date="2024-01" db="EMBL/GenBank/DDBJ databases">
        <title>A draft genome for a cacao thread blight-causing isolate of Paramarasmius palmivorus.</title>
        <authorList>
            <person name="Baruah I.K."/>
            <person name="Bukari Y."/>
            <person name="Amoako-Attah I."/>
            <person name="Meinhardt L.W."/>
            <person name="Bailey B.A."/>
            <person name="Cohen S.P."/>
        </authorList>
    </citation>
    <scope>NUCLEOTIDE SEQUENCE [LARGE SCALE GENOMIC DNA]</scope>
    <source>
        <strain evidence="3 4">GH-12</strain>
    </source>
</reference>
<evidence type="ECO:0000313" key="3">
    <source>
        <dbReference type="EMBL" id="KAK7046033.1"/>
    </source>
</evidence>
<keyword evidence="1" id="KW-0677">Repeat</keyword>
<gene>
    <name evidence="3" type="ORF">VNI00_007028</name>
</gene>
<keyword evidence="2" id="KW-0802">TPR repeat</keyword>
<keyword evidence="4" id="KW-1185">Reference proteome</keyword>
<dbReference type="PANTHER" id="PTHR45831:SF2">
    <property type="entry name" value="LD24721P"/>
    <property type="match status" value="1"/>
</dbReference>
<dbReference type="SUPFAM" id="SSF48452">
    <property type="entry name" value="TPR-like"/>
    <property type="match status" value="1"/>
</dbReference>
<dbReference type="AlphaFoldDB" id="A0AAW0D2Y4"/>
<dbReference type="InterPro" id="IPR011990">
    <property type="entry name" value="TPR-like_helical_dom_sf"/>
</dbReference>
<protein>
    <submittedName>
        <fullName evidence="3">Uncharacterized protein</fullName>
    </submittedName>
</protein>
<comment type="caution">
    <text evidence="3">The sequence shown here is derived from an EMBL/GenBank/DDBJ whole genome shotgun (WGS) entry which is preliminary data.</text>
</comment>
<dbReference type="Gene3D" id="1.25.40.10">
    <property type="entry name" value="Tetratricopeptide repeat domain"/>
    <property type="match status" value="1"/>
</dbReference>
<name>A0AAW0D2Y4_9AGAR</name>
<accession>A0AAW0D2Y4</accession>
<proteinExistence type="predicted"/>
<dbReference type="GO" id="GO:0060090">
    <property type="term" value="F:molecular adaptor activity"/>
    <property type="evidence" value="ECO:0007669"/>
    <property type="project" value="TreeGrafter"/>
</dbReference>
<dbReference type="GO" id="GO:0006620">
    <property type="term" value="P:post-translational protein targeting to endoplasmic reticulum membrane"/>
    <property type="evidence" value="ECO:0007669"/>
    <property type="project" value="TreeGrafter"/>
</dbReference>
<dbReference type="PANTHER" id="PTHR45831">
    <property type="entry name" value="LD24721P"/>
    <property type="match status" value="1"/>
</dbReference>
<sequence length="567" mass="65115">MSTSAKDFKAVADNLFRQQQYESACRKYSDAIQEDDKNPILFANRALCGLKLGRYLDADADAKMVSTSVLCSDPHSDASKQAVELDASYVKAHIRLAEANDALQRYWISERAWSEALDAIEDGYLSPNEALRQACERGSSKARNKLNILRMQVEGKSKSTREFSAWHRAMALCGGFDEGRHLYVIYPFGSASSEIFRFYKISQMSIAAQAYLKATQQFQQVYLTYNIESISDCPISTLADAVLRDWRVAHDWDRFWPEKVLVMRWMKLKFNEGFRGRFIERLSKKGWKGAHESLSVTVKCWIVQSAVVQEKFSTERIEYLGRAIRAIKWARSLRPSIKLECGHDCDIGNCGDYPVLEPRFLLAVQRLHMETIMKIGSARNLRKEPDCPYLEEVFKEADEVFDIAVDLRRENCEEADVVAFQDLPRATALAAKGFYYFERSMFERRSKDLRLSFEFYKKAAKCLPKDDDQRVLYLGQGLECMKYSGTRVDEQLEIVAEVKSALEDIVPIWGIGHRMCDEFEAALGSRKVKRDEEYRWPQPSAEETFAFVEEYILAKYGGNQLSIPNNV</sequence>
<evidence type="ECO:0000256" key="1">
    <source>
        <dbReference type="ARBA" id="ARBA00022737"/>
    </source>
</evidence>
<evidence type="ECO:0000256" key="2">
    <source>
        <dbReference type="ARBA" id="ARBA00022803"/>
    </source>
</evidence>
<evidence type="ECO:0000313" key="4">
    <source>
        <dbReference type="Proteomes" id="UP001383192"/>
    </source>
</evidence>
<dbReference type="Proteomes" id="UP001383192">
    <property type="component" value="Unassembled WGS sequence"/>
</dbReference>
<organism evidence="3 4">
    <name type="scientific">Paramarasmius palmivorus</name>
    <dbReference type="NCBI Taxonomy" id="297713"/>
    <lineage>
        <taxon>Eukaryota</taxon>
        <taxon>Fungi</taxon>
        <taxon>Dikarya</taxon>
        <taxon>Basidiomycota</taxon>
        <taxon>Agaricomycotina</taxon>
        <taxon>Agaricomycetes</taxon>
        <taxon>Agaricomycetidae</taxon>
        <taxon>Agaricales</taxon>
        <taxon>Marasmiineae</taxon>
        <taxon>Marasmiaceae</taxon>
        <taxon>Paramarasmius</taxon>
    </lineage>
</organism>
<dbReference type="GO" id="GO:0072380">
    <property type="term" value="C:TRC complex"/>
    <property type="evidence" value="ECO:0007669"/>
    <property type="project" value="TreeGrafter"/>
</dbReference>
<dbReference type="GO" id="GO:0016020">
    <property type="term" value="C:membrane"/>
    <property type="evidence" value="ECO:0007669"/>
    <property type="project" value="TreeGrafter"/>
</dbReference>
<dbReference type="InterPro" id="IPR047150">
    <property type="entry name" value="SGT"/>
</dbReference>